<evidence type="ECO:0000256" key="5">
    <source>
        <dbReference type="ARBA" id="ARBA00022989"/>
    </source>
</evidence>
<evidence type="ECO:0000313" key="13">
    <source>
        <dbReference type="Proteomes" id="UP000663829"/>
    </source>
</evidence>
<evidence type="ECO:0000256" key="2">
    <source>
        <dbReference type="ARBA" id="ARBA00009848"/>
    </source>
</evidence>
<keyword evidence="3" id="KW-0813">Transport</keyword>
<evidence type="ECO:0000313" key="11">
    <source>
        <dbReference type="EMBL" id="CAF0812971.1"/>
    </source>
</evidence>
<evidence type="ECO:0000256" key="7">
    <source>
        <dbReference type="ARBA" id="ARBA00023136"/>
    </source>
</evidence>
<dbReference type="PANTHER" id="PTHR10125">
    <property type="entry name" value="P2X PURINOCEPTOR"/>
    <property type="match status" value="1"/>
</dbReference>
<evidence type="ECO:0000256" key="8">
    <source>
        <dbReference type="ARBA" id="ARBA00023286"/>
    </source>
</evidence>
<dbReference type="Pfam" id="PF00864">
    <property type="entry name" value="P2X_receptor"/>
    <property type="match status" value="2"/>
</dbReference>
<dbReference type="GO" id="GO:0016020">
    <property type="term" value="C:membrane"/>
    <property type="evidence" value="ECO:0007669"/>
    <property type="project" value="TreeGrafter"/>
</dbReference>
<comment type="similarity">
    <text evidence="2">Belongs to the P2X receptor family.</text>
</comment>
<dbReference type="EMBL" id="CAJOBC010000541">
    <property type="protein sequence ID" value="CAF3598816.1"/>
    <property type="molecule type" value="Genomic_DNA"/>
</dbReference>
<dbReference type="OrthoDB" id="494673at2759"/>
<proteinExistence type="inferred from homology"/>
<feature type="transmembrane region" description="Helical" evidence="10">
    <location>
        <begin position="30"/>
        <end position="49"/>
    </location>
</feature>
<keyword evidence="6" id="KW-0406">Ion transport</keyword>
<dbReference type="AlphaFoldDB" id="A0A813TI19"/>
<dbReference type="GO" id="GO:0004931">
    <property type="term" value="F:extracellularly ATP-gated monoatomic cation channel activity"/>
    <property type="evidence" value="ECO:0007669"/>
    <property type="project" value="TreeGrafter"/>
</dbReference>
<organism evidence="11 13">
    <name type="scientific">Didymodactylos carnosus</name>
    <dbReference type="NCBI Taxonomy" id="1234261"/>
    <lineage>
        <taxon>Eukaryota</taxon>
        <taxon>Metazoa</taxon>
        <taxon>Spiralia</taxon>
        <taxon>Gnathifera</taxon>
        <taxon>Rotifera</taxon>
        <taxon>Eurotatoria</taxon>
        <taxon>Bdelloidea</taxon>
        <taxon>Philodinida</taxon>
        <taxon>Philodinidae</taxon>
        <taxon>Didymodactylos</taxon>
    </lineage>
</organism>
<keyword evidence="9" id="KW-0407">Ion channel</keyword>
<keyword evidence="7 10" id="KW-0472">Membrane</keyword>
<evidence type="ECO:0000313" key="12">
    <source>
        <dbReference type="EMBL" id="CAF3598816.1"/>
    </source>
</evidence>
<keyword evidence="5 10" id="KW-1133">Transmembrane helix</keyword>
<dbReference type="Gene3D" id="2.60.490.10">
    <property type="entry name" value="atp-gated p2x4 ion channel domain"/>
    <property type="match status" value="1"/>
</dbReference>
<comment type="subcellular location">
    <subcellularLocation>
        <location evidence="1">Endomembrane system</location>
    </subcellularLocation>
</comment>
<evidence type="ECO:0000256" key="1">
    <source>
        <dbReference type="ARBA" id="ARBA00004308"/>
    </source>
</evidence>
<gene>
    <name evidence="11" type="ORF">GPM918_LOCUS4133</name>
    <name evidence="12" type="ORF">SRO942_LOCUS4133</name>
</gene>
<dbReference type="EMBL" id="CAJNOQ010000541">
    <property type="protein sequence ID" value="CAF0812971.1"/>
    <property type="molecule type" value="Genomic_DNA"/>
</dbReference>
<dbReference type="InterPro" id="IPR059116">
    <property type="entry name" value="P2X_receptor"/>
</dbReference>
<accession>A0A813TI19</accession>
<evidence type="ECO:0000256" key="9">
    <source>
        <dbReference type="ARBA" id="ARBA00023303"/>
    </source>
</evidence>
<sequence>MANVSALLTSVFLTYTTVKLISVPNTKVALVHRLIQLLVFTYTIAYILYWKRGYQQIQRPIGISITKLKYNITGQEGEIFDQTQILAVYITQEVIDIVPFFALAQSLMNVKLVSRSTIHCWKRQGGLIEIGQVWNCNFDFNEQNCFPTYEFRLLDSAPKQLSPGINFRYVKETYNSNGTYRQSVKVYGIRFVITTSGQSGKFDILNTFMATVLWH</sequence>
<dbReference type="InterPro" id="IPR027309">
    <property type="entry name" value="P2X_extracellular_dom_sf"/>
</dbReference>
<reference evidence="11" key="1">
    <citation type="submission" date="2021-02" db="EMBL/GenBank/DDBJ databases">
        <authorList>
            <person name="Nowell W R."/>
        </authorList>
    </citation>
    <scope>NUCLEOTIDE SEQUENCE</scope>
</reference>
<evidence type="ECO:0000256" key="6">
    <source>
        <dbReference type="ARBA" id="ARBA00023065"/>
    </source>
</evidence>
<evidence type="ECO:0000256" key="10">
    <source>
        <dbReference type="SAM" id="Phobius"/>
    </source>
</evidence>
<dbReference type="GO" id="GO:0098794">
    <property type="term" value="C:postsynapse"/>
    <property type="evidence" value="ECO:0007669"/>
    <property type="project" value="GOC"/>
</dbReference>
<dbReference type="PANTHER" id="PTHR10125:SF31">
    <property type="entry name" value="P2X RECEPTOR E"/>
    <property type="match status" value="1"/>
</dbReference>
<name>A0A813TI19_9BILA</name>
<keyword evidence="4 10" id="KW-0812">Transmembrane</keyword>
<comment type="caution">
    <text evidence="11">The sequence shown here is derived from an EMBL/GenBank/DDBJ whole genome shotgun (WGS) entry which is preliminary data.</text>
</comment>
<keyword evidence="13" id="KW-1185">Reference proteome</keyword>
<evidence type="ECO:0000256" key="4">
    <source>
        <dbReference type="ARBA" id="ARBA00022692"/>
    </source>
</evidence>
<keyword evidence="8" id="KW-1071">Ligand-gated ion channel</keyword>
<dbReference type="Proteomes" id="UP000681722">
    <property type="component" value="Unassembled WGS sequence"/>
</dbReference>
<dbReference type="Proteomes" id="UP000663829">
    <property type="component" value="Unassembled WGS sequence"/>
</dbReference>
<protein>
    <submittedName>
        <fullName evidence="11">Uncharacterized protein</fullName>
    </submittedName>
</protein>
<evidence type="ECO:0000256" key="3">
    <source>
        <dbReference type="ARBA" id="ARBA00022448"/>
    </source>
</evidence>
<dbReference type="GO" id="GO:0070588">
    <property type="term" value="P:calcium ion transmembrane transport"/>
    <property type="evidence" value="ECO:0007669"/>
    <property type="project" value="TreeGrafter"/>
</dbReference>
<dbReference type="GO" id="GO:0012505">
    <property type="term" value="C:endomembrane system"/>
    <property type="evidence" value="ECO:0007669"/>
    <property type="project" value="UniProtKB-SubCell"/>
</dbReference>
<dbReference type="Gene3D" id="1.10.287.940">
    <property type="entry name" value="atp-gated p2x4 ion channel"/>
    <property type="match status" value="1"/>
</dbReference>